<dbReference type="InterPro" id="IPR036291">
    <property type="entry name" value="NAD(P)-bd_dom_sf"/>
</dbReference>
<dbReference type="CDD" id="cd12156">
    <property type="entry name" value="HPPR"/>
    <property type="match status" value="1"/>
</dbReference>
<dbReference type="GO" id="GO:0051287">
    <property type="term" value="F:NAD binding"/>
    <property type="evidence" value="ECO:0007669"/>
    <property type="project" value="InterPro"/>
</dbReference>
<evidence type="ECO:0000313" key="8">
    <source>
        <dbReference type="Proteomes" id="UP000244912"/>
    </source>
</evidence>
<dbReference type="Pfam" id="PF00389">
    <property type="entry name" value="2-Hacid_dh"/>
    <property type="match status" value="1"/>
</dbReference>
<evidence type="ECO:0000256" key="2">
    <source>
        <dbReference type="ARBA" id="ARBA00023002"/>
    </source>
</evidence>
<organism evidence="7 8">
    <name type="scientific">Palleronia abyssalis</name>
    <dbReference type="NCBI Taxonomy" id="1501240"/>
    <lineage>
        <taxon>Bacteria</taxon>
        <taxon>Pseudomonadati</taxon>
        <taxon>Pseudomonadota</taxon>
        <taxon>Alphaproteobacteria</taxon>
        <taxon>Rhodobacterales</taxon>
        <taxon>Roseobacteraceae</taxon>
        <taxon>Palleronia</taxon>
    </lineage>
</organism>
<evidence type="ECO:0000259" key="6">
    <source>
        <dbReference type="Pfam" id="PF02826"/>
    </source>
</evidence>
<dbReference type="OrthoDB" id="9793626at2"/>
<reference evidence="8" key="1">
    <citation type="submission" date="2018-03" db="EMBL/GenBank/DDBJ databases">
        <authorList>
            <person name="Rodrigo-Torres L."/>
            <person name="Arahal R. D."/>
            <person name="Lucena T."/>
        </authorList>
    </citation>
    <scope>NUCLEOTIDE SEQUENCE [LARGE SCALE GENOMIC DNA]</scope>
    <source>
        <strain evidence="8">CECT 8504</strain>
    </source>
</reference>
<evidence type="ECO:0000256" key="4">
    <source>
        <dbReference type="RuleBase" id="RU003719"/>
    </source>
</evidence>
<dbReference type="PROSITE" id="PS00065">
    <property type="entry name" value="D_2_HYDROXYACID_DH_1"/>
    <property type="match status" value="1"/>
</dbReference>
<evidence type="ECO:0000259" key="5">
    <source>
        <dbReference type="Pfam" id="PF00389"/>
    </source>
</evidence>
<accession>A0A2R8C058</accession>
<dbReference type="FunFam" id="3.40.50.720:FF:000213">
    <property type="entry name" value="Putative 2-hydroxyacid dehydrogenase"/>
    <property type="match status" value="1"/>
</dbReference>
<sequence length="311" mass="32970">MTRLLSIGTYGEADTKALDEMGARFVPDLDAACALDDAARADVTAIAFKGSGSFDDAAMDRFPGLGLIANFGVGYDAIDVEAAEGRSIAVTNTPDVLNDDVADLAVAMWLMQGRRMLQADAHVRSGTWAEGTPFPLNRKVSGGTAGILGLGRIGYEIADRLAAFKMDIHYWSRSPKKTPGWTYHADPQSLAADVDFLFVAVVGGPETENLVDGRLLDALGPDGVLINISRGSVVDEAALLDRLERGALAGAGLDVFADEPRADPRFAKLDTVVLQPHQASATHATRGAMGQLQRDNIAAFFEGQDLLTPVV</sequence>
<protein>
    <submittedName>
        <fullName evidence="7">2-ketogluconate reductase</fullName>
        <ecNumber evidence="7">1.1.1.215</ecNumber>
    </submittedName>
</protein>
<evidence type="ECO:0000256" key="1">
    <source>
        <dbReference type="ARBA" id="ARBA00022857"/>
    </source>
</evidence>
<dbReference type="Gene3D" id="3.40.50.720">
    <property type="entry name" value="NAD(P)-binding Rossmann-like Domain"/>
    <property type="match status" value="2"/>
</dbReference>
<dbReference type="InterPro" id="IPR029752">
    <property type="entry name" value="D-isomer_DH_CS1"/>
</dbReference>
<keyword evidence="2 4" id="KW-0560">Oxidoreductase</keyword>
<keyword evidence="3" id="KW-0520">NAD</keyword>
<dbReference type="EMBL" id="ONZF01000011">
    <property type="protein sequence ID" value="SPJ25787.1"/>
    <property type="molecule type" value="Genomic_DNA"/>
</dbReference>
<dbReference type="AlphaFoldDB" id="A0A2R8C058"/>
<dbReference type="Proteomes" id="UP000244912">
    <property type="component" value="Unassembled WGS sequence"/>
</dbReference>
<dbReference type="GO" id="GO:0008873">
    <property type="term" value="F:gluconate 2-dehydrogenase activity"/>
    <property type="evidence" value="ECO:0007669"/>
    <property type="project" value="UniProtKB-EC"/>
</dbReference>
<dbReference type="GO" id="GO:0030267">
    <property type="term" value="F:glyoxylate reductase (NADPH) activity"/>
    <property type="evidence" value="ECO:0007669"/>
    <property type="project" value="TreeGrafter"/>
</dbReference>
<dbReference type="GO" id="GO:0016618">
    <property type="term" value="F:hydroxypyruvate reductase [NAD(P)H] activity"/>
    <property type="evidence" value="ECO:0007669"/>
    <property type="project" value="TreeGrafter"/>
</dbReference>
<dbReference type="InterPro" id="IPR006140">
    <property type="entry name" value="D-isomer_DH_NAD-bd"/>
</dbReference>
<dbReference type="PANTHER" id="PTHR10996:SF178">
    <property type="entry name" value="2-HYDROXYACID DEHYDROGENASE YGL185C-RELATED"/>
    <property type="match status" value="1"/>
</dbReference>
<keyword evidence="1" id="KW-0521">NADP</keyword>
<dbReference type="Pfam" id="PF02826">
    <property type="entry name" value="2-Hacid_dh_C"/>
    <property type="match status" value="1"/>
</dbReference>
<name>A0A2R8C058_9RHOB</name>
<dbReference type="InterPro" id="IPR006139">
    <property type="entry name" value="D-isomer_2_OHA_DH_cat_dom"/>
</dbReference>
<keyword evidence="8" id="KW-1185">Reference proteome</keyword>
<feature type="domain" description="D-isomer specific 2-hydroxyacid dehydrogenase catalytic" evidence="5">
    <location>
        <begin position="40"/>
        <end position="310"/>
    </location>
</feature>
<dbReference type="SUPFAM" id="SSF52283">
    <property type="entry name" value="Formate/glycerate dehydrogenase catalytic domain-like"/>
    <property type="match status" value="1"/>
</dbReference>
<dbReference type="RefSeq" id="WP_108895515.1">
    <property type="nucleotide sequence ID" value="NZ_ONZF01000011.1"/>
</dbReference>
<comment type="similarity">
    <text evidence="4">Belongs to the D-isomer specific 2-hydroxyacid dehydrogenase family.</text>
</comment>
<dbReference type="GO" id="GO:0005829">
    <property type="term" value="C:cytosol"/>
    <property type="evidence" value="ECO:0007669"/>
    <property type="project" value="TreeGrafter"/>
</dbReference>
<dbReference type="EC" id="1.1.1.215" evidence="7"/>
<dbReference type="PANTHER" id="PTHR10996">
    <property type="entry name" value="2-HYDROXYACID DEHYDROGENASE-RELATED"/>
    <property type="match status" value="1"/>
</dbReference>
<gene>
    <name evidence="7" type="ORF">PAA8504_03638</name>
</gene>
<evidence type="ECO:0000313" key="7">
    <source>
        <dbReference type="EMBL" id="SPJ25787.1"/>
    </source>
</evidence>
<proteinExistence type="inferred from homology"/>
<feature type="domain" description="D-isomer specific 2-hydroxyacid dehydrogenase NAD-binding" evidence="6">
    <location>
        <begin position="107"/>
        <end position="279"/>
    </location>
</feature>
<dbReference type="InterPro" id="IPR050223">
    <property type="entry name" value="D-isomer_2-hydroxyacid_DH"/>
</dbReference>
<evidence type="ECO:0000256" key="3">
    <source>
        <dbReference type="ARBA" id="ARBA00023027"/>
    </source>
</evidence>
<dbReference type="SUPFAM" id="SSF51735">
    <property type="entry name" value="NAD(P)-binding Rossmann-fold domains"/>
    <property type="match status" value="1"/>
</dbReference>